<evidence type="ECO:0000256" key="3">
    <source>
        <dbReference type="ARBA" id="ARBA00022839"/>
    </source>
</evidence>
<dbReference type="EMBL" id="MN740579">
    <property type="protein sequence ID" value="QHU34692.1"/>
    <property type="molecule type" value="Genomic_DNA"/>
</dbReference>
<proteinExistence type="inferred from homology"/>
<dbReference type="Pfam" id="PF17846">
    <property type="entry name" value="XRN_M"/>
    <property type="match status" value="2"/>
</dbReference>
<dbReference type="Gene3D" id="1.25.40.1050">
    <property type="match status" value="1"/>
</dbReference>
<dbReference type="PANTHER" id="PTHR12341">
    <property type="entry name" value="5'-&gt;3' EXORIBONUCLEASE"/>
    <property type="match status" value="1"/>
</dbReference>
<comment type="similarity">
    <text evidence="4">Belongs to the 5'-3' exonuclease family.</text>
</comment>
<keyword evidence="1" id="KW-0540">Nuclease</keyword>
<evidence type="ECO:0000313" key="7">
    <source>
        <dbReference type="EMBL" id="QHU34692.1"/>
    </source>
</evidence>
<dbReference type="GO" id="GO:0004534">
    <property type="term" value="F:5'-3' RNA exonuclease activity"/>
    <property type="evidence" value="ECO:0007669"/>
    <property type="project" value="TreeGrafter"/>
</dbReference>
<dbReference type="GO" id="GO:0005634">
    <property type="term" value="C:nucleus"/>
    <property type="evidence" value="ECO:0007669"/>
    <property type="project" value="TreeGrafter"/>
</dbReference>
<dbReference type="GO" id="GO:0000956">
    <property type="term" value="P:nuclear-transcribed mRNA catabolic process"/>
    <property type="evidence" value="ECO:0007669"/>
    <property type="project" value="TreeGrafter"/>
</dbReference>
<evidence type="ECO:0000256" key="1">
    <source>
        <dbReference type="ARBA" id="ARBA00022722"/>
    </source>
</evidence>
<dbReference type="GO" id="GO:0003723">
    <property type="term" value="F:RNA binding"/>
    <property type="evidence" value="ECO:0007669"/>
    <property type="project" value="TreeGrafter"/>
</dbReference>
<reference evidence="7" key="1">
    <citation type="journal article" date="2020" name="Nature">
        <title>Giant virus diversity and host interactions through global metagenomics.</title>
        <authorList>
            <person name="Schulz F."/>
            <person name="Roux S."/>
            <person name="Paez-Espino D."/>
            <person name="Jungbluth S."/>
            <person name="Walsh D.A."/>
            <person name="Denef V.J."/>
            <person name="McMahon K.D."/>
            <person name="Konstantinidis K.T."/>
            <person name="Eloe-Fadrosh E.A."/>
            <person name="Kyrpides N.C."/>
            <person name="Woyke T."/>
        </authorList>
    </citation>
    <scope>NUCLEOTIDE SEQUENCE</scope>
    <source>
        <strain evidence="7">GVMAG-S-1016713-169</strain>
    </source>
</reference>
<organism evidence="7">
    <name type="scientific">viral metagenome</name>
    <dbReference type="NCBI Taxonomy" id="1070528"/>
    <lineage>
        <taxon>unclassified sequences</taxon>
        <taxon>metagenomes</taxon>
        <taxon>organismal metagenomes</taxon>
    </lineage>
</organism>
<dbReference type="InterPro" id="IPR027073">
    <property type="entry name" value="5_3_exoribonuclease"/>
</dbReference>
<dbReference type="InterPro" id="IPR004859">
    <property type="entry name" value="Xrn1_N"/>
</dbReference>
<evidence type="ECO:0000256" key="2">
    <source>
        <dbReference type="ARBA" id="ARBA00022801"/>
    </source>
</evidence>
<evidence type="ECO:0000259" key="6">
    <source>
        <dbReference type="Pfam" id="PF17846"/>
    </source>
</evidence>
<evidence type="ECO:0000259" key="5">
    <source>
        <dbReference type="Pfam" id="PF03159"/>
    </source>
</evidence>
<evidence type="ECO:0008006" key="8">
    <source>
        <dbReference type="Google" id="ProtNLM"/>
    </source>
</evidence>
<dbReference type="InterPro" id="IPR041412">
    <property type="entry name" value="Xrn1_helical"/>
</dbReference>
<keyword evidence="2" id="KW-0378">Hydrolase</keyword>
<keyword evidence="3" id="KW-0269">Exonuclease</keyword>
<feature type="domain" description="Xrn1 N-terminal" evidence="5">
    <location>
        <begin position="1"/>
        <end position="229"/>
    </location>
</feature>
<sequence length="571" mass="66765">MGIKHFFMWFKRNHSEYMIGMRKDDTFHTIGVNINTLMIDMNGVFHNSTQKIYQYGNFKPNPRLLRKGRSHPRGLRAQLAVFEDVCKTVEHLFKKTKPNKRLILCVDGPAPISKQNQQRQRRFKSAKEGAGGEHFDSNCITPGTQFMDYLSKYIDWYIRKRIGEDRDWKNIQVIFSNEKAAGEGEQKCIQYIRFHGKKNETYCIHGMDADIIMLSMGTHMPKFYIIRDEMYDKTLEHYCIDIGASRKSLAKRLEWVSKKHEFNPRSAINDFVFLCFMVGNDFLPHIPSIEIIENGIELILEVYKEVCSSYGHITQTTNRGSIRFVHAPLRVFLGTIGHHEKKNLEHKLQSRRSYFEDKLLDSCSTQRGQKWEVDIEKYKKDYWDQLMKGDEKKVCHQYLEGMQWVLSYYTSGVPDWSWQFIHHYAPPASILAKHVSTFSFVNYSHTVPSTPFQQLLSVLPPQSAHLIPSPLCNLLTDKDSPLNAQCPDKIEVDLAGKRREWEGIVLLPMVDFDPVRDLYFDALEKVKPQDSSRNVRGRSWFYKSLPEKRRLFKSFHGDIPDCSVYTVFIDL</sequence>
<dbReference type="PANTHER" id="PTHR12341:SF7">
    <property type="entry name" value="5'-3' EXORIBONUCLEASE 1"/>
    <property type="match status" value="1"/>
</dbReference>
<dbReference type="CDD" id="cd18673">
    <property type="entry name" value="PIN_XRN1-2-like"/>
    <property type="match status" value="1"/>
</dbReference>
<feature type="domain" description="Xrn1 helical" evidence="6">
    <location>
        <begin position="390"/>
        <end position="543"/>
    </location>
</feature>
<dbReference type="AlphaFoldDB" id="A0A6C0LZK6"/>
<dbReference type="Pfam" id="PF03159">
    <property type="entry name" value="XRN_N"/>
    <property type="match status" value="1"/>
</dbReference>
<evidence type="ECO:0000256" key="4">
    <source>
        <dbReference type="ARBA" id="ARBA00038299"/>
    </source>
</evidence>
<protein>
    <recommendedName>
        <fullName evidence="8">Xrn1 N-terminal domain-containing protein</fullName>
    </recommendedName>
</protein>
<dbReference type="Gene3D" id="3.40.50.12390">
    <property type="match status" value="2"/>
</dbReference>
<feature type="domain" description="Xrn1 helical" evidence="6">
    <location>
        <begin position="265"/>
        <end position="354"/>
    </location>
</feature>
<accession>A0A6C0LZK6</accession>
<name>A0A6C0LZK6_9ZZZZ</name>